<reference evidence="2" key="1">
    <citation type="journal article" date="2019" name="Sci. Rep.">
        <title>Draft genome of Tanacetum cinerariifolium, the natural source of mosquito coil.</title>
        <authorList>
            <person name="Yamashiro T."/>
            <person name="Shiraishi A."/>
            <person name="Satake H."/>
            <person name="Nakayama K."/>
        </authorList>
    </citation>
    <scope>NUCLEOTIDE SEQUENCE</scope>
</reference>
<gene>
    <name evidence="2" type="ORF">Tci_901320</name>
</gene>
<organism evidence="2">
    <name type="scientific">Tanacetum cinerariifolium</name>
    <name type="common">Dalmatian daisy</name>
    <name type="synonym">Chrysanthemum cinerariifolium</name>
    <dbReference type="NCBI Taxonomy" id="118510"/>
    <lineage>
        <taxon>Eukaryota</taxon>
        <taxon>Viridiplantae</taxon>
        <taxon>Streptophyta</taxon>
        <taxon>Embryophyta</taxon>
        <taxon>Tracheophyta</taxon>
        <taxon>Spermatophyta</taxon>
        <taxon>Magnoliopsida</taxon>
        <taxon>eudicotyledons</taxon>
        <taxon>Gunneridae</taxon>
        <taxon>Pentapetalae</taxon>
        <taxon>asterids</taxon>
        <taxon>campanulids</taxon>
        <taxon>Asterales</taxon>
        <taxon>Asteraceae</taxon>
        <taxon>Asteroideae</taxon>
        <taxon>Anthemideae</taxon>
        <taxon>Anthemidinae</taxon>
        <taxon>Tanacetum</taxon>
    </lineage>
</organism>
<feature type="compositionally biased region" description="Low complexity" evidence="1">
    <location>
        <begin position="24"/>
        <end position="34"/>
    </location>
</feature>
<dbReference type="AlphaFoldDB" id="A0A699V660"/>
<proteinExistence type="predicted"/>
<accession>A0A699V660</accession>
<comment type="caution">
    <text evidence="2">The sequence shown here is derived from an EMBL/GenBank/DDBJ whole genome shotgun (WGS) entry which is preliminary data.</text>
</comment>
<sequence length="94" mass="9982">MNTPSEETPRVKPSGSAGSKNRQISIGIKTSGKSSGEEVNSVPNYLRASTGSCHDISRSNAGVKKKEIKIVKKAEATRKTCPAKKLIPKATLTD</sequence>
<evidence type="ECO:0000256" key="1">
    <source>
        <dbReference type="SAM" id="MobiDB-lite"/>
    </source>
</evidence>
<feature type="region of interest" description="Disordered" evidence="1">
    <location>
        <begin position="1"/>
        <end position="40"/>
    </location>
</feature>
<protein>
    <submittedName>
        <fullName evidence="2">Uncharacterized protein</fullName>
    </submittedName>
</protein>
<name>A0A699V660_TANCI</name>
<dbReference type="EMBL" id="BKCJ011393805">
    <property type="protein sequence ID" value="GFD29351.1"/>
    <property type="molecule type" value="Genomic_DNA"/>
</dbReference>
<evidence type="ECO:0000313" key="2">
    <source>
        <dbReference type="EMBL" id="GFD29351.1"/>
    </source>
</evidence>